<feature type="region of interest" description="Disordered" evidence="1">
    <location>
        <begin position="1"/>
        <end position="53"/>
    </location>
</feature>
<evidence type="ECO:0000313" key="3">
    <source>
        <dbReference type="Proteomes" id="UP001177670"/>
    </source>
</evidence>
<dbReference type="EMBL" id="JAHYIQ010000032">
    <property type="protein sequence ID" value="KAK1120294.1"/>
    <property type="molecule type" value="Genomic_DNA"/>
</dbReference>
<dbReference type="AlphaFoldDB" id="A0AA40FK58"/>
<organism evidence="2 3">
    <name type="scientific">Melipona bicolor</name>
    <dbReference type="NCBI Taxonomy" id="60889"/>
    <lineage>
        <taxon>Eukaryota</taxon>
        <taxon>Metazoa</taxon>
        <taxon>Ecdysozoa</taxon>
        <taxon>Arthropoda</taxon>
        <taxon>Hexapoda</taxon>
        <taxon>Insecta</taxon>
        <taxon>Pterygota</taxon>
        <taxon>Neoptera</taxon>
        <taxon>Endopterygota</taxon>
        <taxon>Hymenoptera</taxon>
        <taxon>Apocrita</taxon>
        <taxon>Aculeata</taxon>
        <taxon>Apoidea</taxon>
        <taxon>Anthophila</taxon>
        <taxon>Apidae</taxon>
        <taxon>Melipona</taxon>
    </lineage>
</organism>
<sequence length="53" mass="5672">MINARDSCPPPAQQNPSILSLWSPVSPDEVRNAFPEQNTAPGSDGEDVAQHPC</sequence>
<proteinExistence type="predicted"/>
<evidence type="ECO:0000256" key="1">
    <source>
        <dbReference type="SAM" id="MobiDB-lite"/>
    </source>
</evidence>
<gene>
    <name evidence="2" type="ORF">K0M31_012654</name>
</gene>
<evidence type="ECO:0000313" key="2">
    <source>
        <dbReference type="EMBL" id="KAK1120294.1"/>
    </source>
</evidence>
<dbReference type="Proteomes" id="UP001177670">
    <property type="component" value="Unassembled WGS sequence"/>
</dbReference>
<protein>
    <submittedName>
        <fullName evidence="2">Uncharacterized protein</fullName>
    </submittedName>
</protein>
<comment type="caution">
    <text evidence="2">The sequence shown here is derived from an EMBL/GenBank/DDBJ whole genome shotgun (WGS) entry which is preliminary data.</text>
</comment>
<keyword evidence="3" id="KW-1185">Reference proteome</keyword>
<name>A0AA40FK58_9HYME</name>
<reference evidence="2" key="1">
    <citation type="submission" date="2021-10" db="EMBL/GenBank/DDBJ databases">
        <title>Melipona bicolor Genome sequencing and assembly.</title>
        <authorList>
            <person name="Araujo N.S."/>
            <person name="Arias M.C."/>
        </authorList>
    </citation>
    <scope>NUCLEOTIDE SEQUENCE</scope>
    <source>
        <strain evidence="2">USP_2M_L1-L4_2017</strain>
        <tissue evidence="2">Whole body</tissue>
    </source>
</reference>
<accession>A0AA40FK58</accession>